<feature type="transmembrane region" description="Helical" evidence="8">
    <location>
        <begin position="69"/>
        <end position="91"/>
    </location>
</feature>
<accession>A0A9P6NS61</accession>
<feature type="transmembrane region" description="Helical" evidence="8">
    <location>
        <begin position="111"/>
        <end position="138"/>
    </location>
</feature>
<keyword evidence="4 8" id="KW-1133">Transmembrane helix</keyword>
<comment type="caution">
    <text evidence="10">The sequence shown here is derived from an EMBL/GenBank/DDBJ whole genome shotgun (WGS) entry which is preliminary data.</text>
</comment>
<keyword evidence="5 8" id="KW-0472">Membrane</keyword>
<dbReference type="Proteomes" id="UP000886653">
    <property type="component" value="Unassembled WGS sequence"/>
</dbReference>
<evidence type="ECO:0000313" key="11">
    <source>
        <dbReference type="Proteomes" id="UP000886653"/>
    </source>
</evidence>
<feature type="transmembrane region" description="Helical" evidence="8">
    <location>
        <begin position="25"/>
        <end position="48"/>
    </location>
</feature>
<evidence type="ECO:0000256" key="8">
    <source>
        <dbReference type="SAM" id="Phobius"/>
    </source>
</evidence>
<comment type="similarity">
    <text evidence="2 6">Belongs to the MIP/aquaporin (TC 1.A.8) family.</text>
</comment>
<feature type="region of interest" description="Disordered" evidence="7">
    <location>
        <begin position="260"/>
        <end position="283"/>
    </location>
</feature>
<keyword evidence="6" id="KW-0813">Transport</keyword>
<keyword evidence="9" id="KW-0732">Signal</keyword>
<dbReference type="InterPro" id="IPR034294">
    <property type="entry name" value="Aquaporin_transptr"/>
</dbReference>
<organism evidence="10 11">
    <name type="scientific">Cronartium quercuum f. sp. fusiforme G11</name>
    <dbReference type="NCBI Taxonomy" id="708437"/>
    <lineage>
        <taxon>Eukaryota</taxon>
        <taxon>Fungi</taxon>
        <taxon>Dikarya</taxon>
        <taxon>Basidiomycota</taxon>
        <taxon>Pucciniomycotina</taxon>
        <taxon>Pucciniomycetes</taxon>
        <taxon>Pucciniales</taxon>
        <taxon>Coleosporiaceae</taxon>
        <taxon>Cronartium</taxon>
    </lineage>
</organism>
<feature type="transmembrane region" description="Helical" evidence="8">
    <location>
        <begin position="150"/>
        <end position="167"/>
    </location>
</feature>
<evidence type="ECO:0000256" key="4">
    <source>
        <dbReference type="ARBA" id="ARBA00022989"/>
    </source>
</evidence>
<evidence type="ECO:0000256" key="5">
    <source>
        <dbReference type="ARBA" id="ARBA00023136"/>
    </source>
</evidence>
<comment type="subcellular location">
    <subcellularLocation>
        <location evidence="1">Membrane</location>
        <topology evidence="1">Multi-pass membrane protein</topology>
    </subcellularLocation>
</comment>
<evidence type="ECO:0000256" key="7">
    <source>
        <dbReference type="SAM" id="MobiDB-lite"/>
    </source>
</evidence>
<proteinExistence type="inferred from homology"/>
<keyword evidence="11" id="KW-1185">Reference proteome</keyword>
<keyword evidence="3 6" id="KW-0812">Transmembrane</keyword>
<feature type="transmembrane region" description="Helical" evidence="8">
    <location>
        <begin position="197"/>
        <end position="217"/>
    </location>
</feature>
<evidence type="ECO:0000313" key="10">
    <source>
        <dbReference type="EMBL" id="KAG0152441.1"/>
    </source>
</evidence>
<evidence type="ECO:0000256" key="9">
    <source>
        <dbReference type="SAM" id="SignalP"/>
    </source>
</evidence>
<feature type="chain" id="PRO_5040232315" description="Aquaporin" evidence="9">
    <location>
        <begin position="16"/>
        <end position="283"/>
    </location>
</feature>
<name>A0A9P6NS61_9BASI</name>
<dbReference type="PRINTS" id="PR00783">
    <property type="entry name" value="MINTRINSICP"/>
</dbReference>
<dbReference type="GO" id="GO:0005886">
    <property type="term" value="C:plasma membrane"/>
    <property type="evidence" value="ECO:0007669"/>
    <property type="project" value="TreeGrafter"/>
</dbReference>
<dbReference type="PANTHER" id="PTHR19139:SF199">
    <property type="entry name" value="MIP17260P"/>
    <property type="match status" value="1"/>
</dbReference>
<reference evidence="10" key="1">
    <citation type="submission" date="2013-11" db="EMBL/GenBank/DDBJ databases">
        <title>Genome sequence of the fusiform rust pathogen reveals effectors for host alternation and coevolution with pine.</title>
        <authorList>
            <consortium name="DOE Joint Genome Institute"/>
            <person name="Smith K."/>
            <person name="Pendleton A."/>
            <person name="Kubisiak T."/>
            <person name="Anderson C."/>
            <person name="Salamov A."/>
            <person name="Aerts A."/>
            <person name="Riley R."/>
            <person name="Clum A."/>
            <person name="Lindquist E."/>
            <person name="Ence D."/>
            <person name="Campbell M."/>
            <person name="Kronenberg Z."/>
            <person name="Feau N."/>
            <person name="Dhillon B."/>
            <person name="Hamelin R."/>
            <person name="Burleigh J."/>
            <person name="Smith J."/>
            <person name="Yandell M."/>
            <person name="Nelson C."/>
            <person name="Grigoriev I."/>
            <person name="Davis J."/>
        </authorList>
    </citation>
    <scope>NUCLEOTIDE SEQUENCE</scope>
    <source>
        <strain evidence="10">G11</strain>
    </source>
</reference>
<evidence type="ECO:0000256" key="3">
    <source>
        <dbReference type="ARBA" id="ARBA00022692"/>
    </source>
</evidence>
<dbReference type="GO" id="GO:0015250">
    <property type="term" value="F:water channel activity"/>
    <property type="evidence" value="ECO:0007669"/>
    <property type="project" value="TreeGrafter"/>
</dbReference>
<feature type="signal peptide" evidence="9">
    <location>
        <begin position="1"/>
        <end position="15"/>
    </location>
</feature>
<dbReference type="AlphaFoldDB" id="A0A9P6NS61"/>
<dbReference type="EMBL" id="MU167208">
    <property type="protein sequence ID" value="KAG0152441.1"/>
    <property type="molecule type" value="Genomic_DNA"/>
</dbReference>
<dbReference type="OrthoDB" id="3222at2759"/>
<evidence type="ECO:0000256" key="6">
    <source>
        <dbReference type="RuleBase" id="RU000477"/>
    </source>
</evidence>
<evidence type="ECO:0008006" key="12">
    <source>
        <dbReference type="Google" id="ProtNLM"/>
    </source>
</evidence>
<dbReference type="Gene3D" id="1.20.1080.10">
    <property type="entry name" value="Glycerol uptake facilitator protein"/>
    <property type="match status" value="1"/>
</dbReference>
<dbReference type="Pfam" id="PF00230">
    <property type="entry name" value="MIP"/>
    <property type="match status" value="1"/>
</dbReference>
<dbReference type="SUPFAM" id="SSF81338">
    <property type="entry name" value="Aquaporin-like"/>
    <property type="match status" value="1"/>
</dbReference>
<dbReference type="PANTHER" id="PTHR19139">
    <property type="entry name" value="AQUAPORIN TRANSPORTER"/>
    <property type="match status" value="1"/>
</dbReference>
<gene>
    <name evidence="10" type="ORF">CROQUDRAFT_649845</name>
</gene>
<evidence type="ECO:0000256" key="2">
    <source>
        <dbReference type="ARBA" id="ARBA00006175"/>
    </source>
</evidence>
<dbReference type="InterPro" id="IPR000425">
    <property type="entry name" value="MIP"/>
</dbReference>
<dbReference type="InterPro" id="IPR023271">
    <property type="entry name" value="Aquaporin-like"/>
</dbReference>
<sequence length="283" mass="29973">MVWFLGIFMISLSTANLGIHGSAYLAISVAIAVALLVHILGPLTGGHINPIVTLSTCITGLTPPTKGMAYMSAQMTGATIGGILLVISLGPRSTAIENYGCYFNPSPSFNVIHASVFEFMGTFAIISMMYGFGINAGATITQGGPKLSPLLNGITLGVYVFAASGFAPENSYLGTVGFPARCWATSVGTFKFKATDWIYWIPSILASIAHGLAYRFLNPFGEPKVGTILGHDAELGSSREPKVIIQIDGPQISKTDFAASASPRREKAFDGPQIGPRRRSIYT</sequence>
<protein>
    <recommendedName>
        <fullName evidence="12">Aquaporin</fullName>
    </recommendedName>
</protein>
<evidence type="ECO:0000256" key="1">
    <source>
        <dbReference type="ARBA" id="ARBA00004141"/>
    </source>
</evidence>